<dbReference type="EMBL" id="BGZK01001509">
    <property type="protein sequence ID" value="GBP81393.1"/>
    <property type="molecule type" value="Genomic_DNA"/>
</dbReference>
<reference evidence="1 2" key="1">
    <citation type="journal article" date="2019" name="Commun. Biol.">
        <title>The bagworm genome reveals a unique fibroin gene that provides high tensile strength.</title>
        <authorList>
            <person name="Kono N."/>
            <person name="Nakamura H."/>
            <person name="Ohtoshi R."/>
            <person name="Tomita M."/>
            <person name="Numata K."/>
            <person name="Arakawa K."/>
        </authorList>
    </citation>
    <scope>NUCLEOTIDE SEQUENCE [LARGE SCALE GENOMIC DNA]</scope>
</reference>
<dbReference type="AlphaFoldDB" id="A0A4C1Z2L6"/>
<accession>A0A4C1Z2L6</accession>
<organism evidence="1 2">
    <name type="scientific">Eumeta variegata</name>
    <name type="common">Bagworm moth</name>
    <name type="synonym">Eumeta japonica</name>
    <dbReference type="NCBI Taxonomy" id="151549"/>
    <lineage>
        <taxon>Eukaryota</taxon>
        <taxon>Metazoa</taxon>
        <taxon>Ecdysozoa</taxon>
        <taxon>Arthropoda</taxon>
        <taxon>Hexapoda</taxon>
        <taxon>Insecta</taxon>
        <taxon>Pterygota</taxon>
        <taxon>Neoptera</taxon>
        <taxon>Endopterygota</taxon>
        <taxon>Lepidoptera</taxon>
        <taxon>Glossata</taxon>
        <taxon>Ditrysia</taxon>
        <taxon>Tineoidea</taxon>
        <taxon>Psychidae</taxon>
        <taxon>Oiketicinae</taxon>
        <taxon>Eumeta</taxon>
    </lineage>
</organism>
<evidence type="ECO:0000313" key="2">
    <source>
        <dbReference type="Proteomes" id="UP000299102"/>
    </source>
</evidence>
<keyword evidence="2" id="KW-1185">Reference proteome</keyword>
<gene>
    <name evidence="1" type="ORF">EVAR_52655_1</name>
</gene>
<comment type="caution">
    <text evidence="1">The sequence shown here is derived from an EMBL/GenBank/DDBJ whole genome shotgun (WGS) entry which is preliminary data.</text>
</comment>
<evidence type="ECO:0000313" key="1">
    <source>
        <dbReference type="EMBL" id="GBP81393.1"/>
    </source>
</evidence>
<sequence length="116" mass="12649">MTTAPASVIDIADTFGIPITKVAVEVADAAHGGKRKPSCARTCCRTTHASRRAPDRPIYCDYLRSLRTSWIDATATADFAATLMIKVSVGTAPRPSRMCRRAHWYGRPLRSTANGR</sequence>
<name>A0A4C1Z2L6_EUMVA</name>
<protein>
    <submittedName>
        <fullName evidence="1">Uncharacterized protein</fullName>
    </submittedName>
</protein>
<proteinExistence type="predicted"/>
<dbReference type="Proteomes" id="UP000299102">
    <property type="component" value="Unassembled WGS sequence"/>
</dbReference>